<dbReference type="OrthoDB" id="7848123at2"/>
<keyword evidence="1" id="KW-1133">Transmembrane helix</keyword>
<organism evidence="2 3">
    <name type="scientific">Palleronia pelagia</name>
    <dbReference type="NCBI Taxonomy" id="387096"/>
    <lineage>
        <taxon>Bacteria</taxon>
        <taxon>Pseudomonadati</taxon>
        <taxon>Pseudomonadota</taxon>
        <taxon>Alphaproteobacteria</taxon>
        <taxon>Rhodobacterales</taxon>
        <taxon>Roseobacteraceae</taxon>
        <taxon>Palleronia</taxon>
    </lineage>
</organism>
<evidence type="ECO:0000313" key="2">
    <source>
        <dbReference type="EMBL" id="SEN99690.1"/>
    </source>
</evidence>
<dbReference type="InterPro" id="IPR017495">
    <property type="entry name" value="PuhC"/>
</dbReference>
<keyword evidence="3" id="KW-1185">Reference proteome</keyword>
<reference evidence="3" key="1">
    <citation type="submission" date="2016-10" db="EMBL/GenBank/DDBJ databases">
        <authorList>
            <person name="Varghese N."/>
            <person name="Submissions S."/>
        </authorList>
    </citation>
    <scope>NUCLEOTIDE SEQUENCE [LARGE SCALE GENOMIC DNA]</scope>
    <source>
        <strain evidence="3">DSM 26893</strain>
    </source>
</reference>
<evidence type="ECO:0000256" key="1">
    <source>
        <dbReference type="SAM" id="Phobius"/>
    </source>
</evidence>
<accession>A0A1H8L3C2</accession>
<evidence type="ECO:0000313" key="3">
    <source>
        <dbReference type="Proteomes" id="UP000199372"/>
    </source>
</evidence>
<dbReference type="NCBIfam" id="TIGR03054">
    <property type="entry name" value="photo_alph_chp1"/>
    <property type="match status" value="1"/>
</dbReference>
<proteinExistence type="predicted"/>
<sequence length="161" mass="17056">MPSNRIDTGLYFDAEAREMARRDREMIPRGLLIAMVSLALGALALATYASVTDRVPSAQPQPAAVLESRTFSLDGDGVAVSAVQPDGTVLLDTENGAFIAVVNDALTRVRLVHGIKGNPPVTLSRLANGRLVLSDPATGWSAELTSFGAGNARHWAVLFDN</sequence>
<keyword evidence="1" id="KW-0812">Transmembrane</keyword>
<gene>
    <name evidence="2" type="ORF">SAMN04488011_10966</name>
</gene>
<dbReference type="Proteomes" id="UP000199372">
    <property type="component" value="Unassembled WGS sequence"/>
</dbReference>
<dbReference type="EMBL" id="FOCM01000009">
    <property type="protein sequence ID" value="SEN99690.1"/>
    <property type="molecule type" value="Genomic_DNA"/>
</dbReference>
<name>A0A1H8L3C2_9RHOB</name>
<dbReference type="AlphaFoldDB" id="A0A1H8L3C2"/>
<feature type="transmembrane region" description="Helical" evidence="1">
    <location>
        <begin position="31"/>
        <end position="51"/>
    </location>
</feature>
<keyword evidence="1" id="KW-0472">Membrane</keyword>
<dbReference type="RefSeq" id="WP_091846493.1">
    <property type="nucleotide sequence ID" value="NZ_FOCM01000009.1"/>
</dbReference>
<protein>
    <submittedName>
        <fullName evidence="2">Putative photosynthetic complex assembly protein</fullName>
    </submittedName>
</protein>